<keyword evidence="3" id="KW-0732">Signal</keyword>
<keyword evidence="1" id="KW-0677">Repeat</keyword>
<dbReference type="Pfam" id="PF25023">
    <property type="entry name" value="TEN_YD-shell"/>
    <property type="match status" value="3"/>
</dbReference>
<evidence type="ECO:0000313" key="6">
    <source>
        <dbReference type="Proteomes" id="UP000191554"/>
    </source>
</evidence>
<dbReference type="InterPro" id="IPR006530">
    <property type="entry name" value="YD"/>
</dbReference>
<name>A0A1V4SH04_RUMHU</name>
<dbReference type="GO" id="GO:0016787">
    <property type="term" value="F:hydrolase activity"/>
    <property type="evidence" value="ECO:0007669"/>
    <property type="project" value="UniProtKB-KW"/>
</dbReference>
<reference evidence="5 6" key="1">
    <citation type="submission" date="2017-03" db="EMBL/GenBank/DDBJ databases">
        <title>Genome sequence of Clostridium hungatei DSM 14427.</title>
        <authorList>
            <person name="Poehlein A."/>
            <person name="Daniel R."/>
        </authorList>
    </citation>
    <scope>NUCLEOTIDE SEQUENCE [LARGE SCALE GENOMIC DNA]</scope>
    <source>
        <strain evidence="5 6">DSM 14427</strain>
    </source>
</reference>
<feature type="region of interest" description="Disordered" evidence="2">
    <location>
        <begin position="79"/>
        <end position="100"/>
    </location>
</feature>
<evidence type="ECO:0000256" key="1">
    <source>
        <dbReference type="ARBA" id="ARBA00022737"/>
    </source>
</evidence>
<dbReference type="Gene3D" id="2.60.40.10">
    <property type="entry name" value="Immunoglobulins"/>
    <property type="match status" value="6"/>
</dbReference>
<dbReference type="Proteomes" id="UP000191554">
    <property type="component" value="Unassembled WGS sequence"/>
</dbReference>
<gene>
    <name evidence="5" type="primary">wapA_11</name>
    <name evidence="5" type="ORF">CLHUN_35140</name>
</gene>
<dbReference type="SMART" id="SM00060">
    <property type="entry name" value="FN3"/>
    <property type="match status" value="6"/>
</dbReference>
<dbReference type="Pfam" id="PF00041">
    <property type="entry name" value="fn3"/>
    <property type="match status" value="1"/>
</dbReference>
<dbReference type="PANTHER" id="PTHR32305">
    <property type="match status" value="1"/>
</dbReference>
<accession>A0A1V4SH04</accession>
<evidence type="ECO:0000313" key="5">
    <source>
        <dbReference type="EMBL" id="OPX42547.1"/>
    </source>
</evidence>
<sequence length="3708" mass="406475">MTFNKRTLGGLMALILFLESFGLAGAQAPDMRQYKAEAGYLASRQGNYNFLQNAGVYKDSRRKYINADEKAVTRDIATASAGSPAENESAAVKETVPPSDTVQEPAAVLRGDEAVPAAEEAAMAIGIPGNIKVSAGERTIAVNWDSVPGAQGYELSLNGSITRVIDTYFTYDKQEANTQYFFKVRAFSEDKAGEWSREQECHTLLSAPVGLSATQSGISVELAWQPSKGAAGYRIYRNDIEIGYSAVNTYTDIRLEDFDTYIYRVKAVNEAGNASELSEVCRVENTAAQQVPGTVAEPAAPQKADSITPAGIKVPETQNMEVLPAPSDLTAKASCDSLLVSFSPVDGAESYEVSLDDNIISTTGSSLIIDNLTSNTRHVLKVRALSSQGNSEWGDLITIYTLLAPPSRLVATVSGTAINLTWEGPEGAATYEVYRNDIRIGTSDTGTYTDMGLSYGQTYVYTVKAFSAEGNESELSSASASCEIVEVPDVPADINVISTDKTITISFQPSDRAAGYDISLNGVISHTSEPGCTIAGLTPNQQYTVRVRAVNGGGSSQWSSEIYKYTMLSTPENIEAVSSMTSVELKWSPVEDAACYEIYRDETKIGTAASNVYNDTGLLQGKTYTYRIKAKNETGNESAYSAAVTAATLAVTYIGSDMKLTEDKVFGDVYLNGGTLDLNGYKMTVRGSLIQPGGVLKINGGQLIVAGDYRIQTENKQSDGSITYSKSVGYLYMTNPEDYILVVGSFAIQTAYENSLTAGVMEVKGDFIQKYGGNILYNFAATGTHKVLLSGNNLQTVSFEFPGYSCFNNLELQHAEGIEIRFLSAIKINGKFETKGCKLTGLAIVSWKLTADGILNGDLEIVGSTLDVAGHNLEVKGRLVLSEGNIDINHGNMIVGGNMIQPGGTMRVNGGRLTIAGDYRIQTENKQSDGSNTYSKSVGYLYMTNPEDYILVVGSFAIQTAYENSLTAGVMEVKGDFINKYGGNTLYNFAATGTHKVLLSGNNLQTVSFEFPGYSCFNNLELQHAEGIEIRFSSAIKINGKFETKGCKLTGLTIVSWKLTADEILNGDLEIVGSALNVAGYELEIKGRVVLSGGDIDINHGKMIVGGNMIQPGGTMRVNGGRLTIAGDYRIQTENRQSDGSITYSRSVGYLYMTNPEDYILVVGSFAIQTAYENSLTAGVMEVKGDFIHKYGGNALYNFAATGTHKVLLSGNNLQTVSFEFPGYSCFNNLELQHAEGIEIRFSSAIKINGKFETKGCKLTGLTIVSWKLTADEILNGDLEIVGSALNVAGYELEIKGRVVLSGGDIDINHGKMIVGGNMIQPGGTMRVNGGRLTIAGDYRIQTENRQSDGSITYSRSVGYLYMTNPEDYILVGGSFAIQTAYENSLTAGVMEVKGDFIHKYGGNTLYNFTATGTHKVLLSGNNFQTVSFEFPGSSKFNILIITKPLDSGYSFNSYSVWNVLIEDYRYQQYFGQSGTNPATGNFSRSYTDLTMEAPGYDINFTRTYNSRSSKASGFGKGWSFSYEGSVRDAQNNSNAKEVSLPDGSVQSFKKNSDGSFTAGDSHNILVKNPDGTYTLTSKQQDVFSFDTNGYLVKIQDKNGNCVTITVDSQGKATGVTDQAGRHFTVSYENSLIKNIKDDTNNRTISYEYTGSHLACVTDAMGNKTRYVYDTEGQLVEIRDSLDSITEEVSYISSGENKGKVNRRTDANGNTFTYTYDNINCVTTITDSNARVTREKYDGSYSIINSTDAEGKSTIYEYSKDANGINKYGEEKAVTDRNGNKTQYDRDSNGNVTKVTNPDSSTKVITYDDKNNITSERDENGKYTFYVYDSGKKNLIKKVQPLNGTDQYLDGSSDISKFAITVYAYYQEAESQALGYRARGLLKSETDPEGNTVTYTYDAYGNIKTRTDAEGNTSTFQYNTQSQVTAAFTPKGNSTAYIYDKNGNLEKQVTDGDKVTRITYDSEGRKTKEISPGQYEPSKDDIQNHRYNADVGYRYTYLNNGRIKTATDPENYTTAYTYDIYGNMETETKPNSSKYIYQYDLLNRPLRTYFKADASEEQMLLEEYAYEILAGGKNRQTCKQYLNDIDVVITVRIYDYAGRLLSETRPDGTTVATAYNANGTINYTTDANGNITYYKYDGLNRQTEQWTPFETVGGSTRYTYVKAVYDRAGKRLQEMAGSETVLQNQIPAGFITKTYDYYQNGKIKSITDNEGRRTEYLYDADGNVSRERVYASAAEYKTTYYDNNYLGKVTDKREYVKAGDLEGDYIDGTQDVILTTTCTYDKNGNLETMTAPDMVTTTYTYDSRNKQTSAAQPGMDENGNPADLKTTTIYNWQGQPLETVDANGNTTRYSYDKRGQLVKITDAANNTTAYYYDRAGRKTAEVAPVDYEPSKSLENMNRVEYAYDLMGRIKTKTYIGEEKRFDPAAKAWTTRQVTIVQSAYKYDSSGNLVKELDSLGYEAASDKTGIDTQINTGYGTEYTYNLASKVTSVLDPVSKEKGLGYTTKYGYDALGRRVAETNANGAVTSCYYDGAGNIIKITVRKTANDPEQTMEAKTWDFQGKLLTETDANGNVITYEYNAFGQIRKALYPGDASIPPNEITCLYDEMGRLKTQKDSKGAVDTYIYNSLGDVLEHTQKAQDNTEAITVYYSYDKNGNLRYSIDGNGNETEYIYNKLNKLAAERRTVSGTVQETSYTYDANGNQTAVTDWRGNTTAKSYDGLNRFIETKDAYGISIQKLEYNHNNSQEKAYDALNGITRYSYDRNNRLVSEISPESKETSWTYDNAGNLETKKDGKNNSTAYTYDEHNRLKTVTNAKNETTVYTYDPNGNLLSQTDAKGSATTYEYNAANKATKRIDQGGRTGTQGNYTYNPEKTETYTYNADGSLASKADRNGITTAYAYDMHGRLLSETAGEESITYTYDKNGNRLTMTDGTGTTARTYDELNRVLTKEVPNIGKSLYAYDIISGMETGCWAETAADPKGNVTKKEFDRTGRLKTVTADGKTTIYSYFDNGARQSVSYSDGSGEEYTYTPDGLLQTLTNKKADGSIIDTYSYTYDAANNQTSKTDARGTTVYTYDALNRLETATEPNGTVTAYTYDKAGNRETETIRQGTNTTLSTYSYNEQNRLLQVTVKQNGTLTGTTEYTYDSNGNQLTTTVNGTVNIINSYDLRNQLVRTVTSTATVENRYNGEGYRVEKRVNGAITRYLYEYDKVVLETDGAGHQTGRNVYGTNLLMRTADGTSYYYMYNGHADVTALLKPDGTIAATYYYDAFGNITDTTGSASNSITYAGYQYDRETGLYYLNARMYDPKTARFIQEDTYRGEQNDPLSLNLYTYCSNEPLMYTDPTGHSPLSWFKSKIDTAYDKVAAGAKKVGKKLEDTWDYVSDKAGEAWDTSTSYVSEKASEAYTSLKNDAKAVKQWAKTQATNTKEGFTALTNSKKRKEAFETIDTYGSESDKILARVAAGTAVVAGTTAVAATAVYAAPLIAAAGASVTTSIMSSSAATFAVANAEAIAWGAVGLIGGGAAVKSDIQNKEYGQIPVDLATAVLGGLMLKRTANSYSSTVGVKPNVGVNGGSRLKPNYQQFADDAGVGEVNNIDLSGRGYRPQPGERTLEGFVKNNVTPEAEIGLYTKSAGFNNNSITGVGEQFKRFGANPQHGINGPHVHQPTRGVNAKTGEIYGSQGSKTANGGVTSPSTKDVKQLYDYIFNGKYQK</sequence>
<dbReference type="InterPro" id="IPR003961">
    <property type="entry name" value="FN3_dom"/>
</dbReference>
<dbReference type="OrthoDB" id="9771173at2"/>
<evidence type="ECO:0000256" key="2">
    <source>
        <dbReference type="SAM" id="MobiDB-lite"/>
    </source>
</evidence>
<dbReference type="InterPro" id="IPR050708">
    <property type="entry name" value="T6SS_VgrG/RHS"/>
</dbReference>
<dbReference type="InterPro" id="IPR056823">
    <property type="entry name" value="TEN-like_YD-shell"/>
</dbReference>
<dbReference type="SUPFAM" id="SSF49265">
    <property type="entry name" value="Fibronectin type III"/>
    <property type="match status" value="3"/>
</dbReference>
<dbReference type="RefSeq" id="WP_117387081.1">
    <property type="nucleotide sequence ID" value="NZ_MZGX01000027.1"/>
</dbReference>
<feature type="domain" description="Fibronectin type-III" evidence="4">
    <location>
        <begin position="570"/>
        <end position="651"/>
    </location>
</feature>
<dbReference type="CDD" id="cd00063">
    <property type="entry name" value="FN3"/>
    <property type="match status" value="6"/>
</dbReference>
<organism evidence="5 6">
    <name type="scientific">Ruminiclostridium hungatei</name>
    <name type="common">Clostridium hungatei</name>
    <dbReference type="NCBI Taxonomy" id="48256"/>
    <lineage>
        <taxon>Bacteria</taxon>
        <taxon>Bacillati</taxon>
        <taxon>Bacillota</taxon>
        <taxon>Clostridia</taxon>
        <taxon>Eubacteriales</taxon>
        <taxon>Oscillospiraceae</taxon>
        <taxon>Ruminiclostridium</taxon>
    </lineage>
</organism>
<dbReference type="InterPro" id="IPR031325">
    <property type="entry name" value="RHS_repeat"/>
</dbReference>
<feature type="signal peptide" evidence="3">
    <location>
        <begin position="1"/>
        <end position="26"/>
    </location>
</feature>
<dbReference type="NCBIfam" id="TIGR01643">
    <property type="entry name" value="YD_repeat_2x"/>
    <property type="match status" value="14"/>
</dbReference>
<dbReference type="InterPro" id="IPR036116">
    <property type="entry name" value="FN3_sf"/>
</dbReference>
<dbReference type="STRING" id="48256.CLHUN_35140"/>
<dbReference type="Pfam" id="PF05593">
    <property type="entry name" value="RHS_repeat"/>
    <property type="match status" value="6"/>
</dbReference>
<keyword evidence="5" id="KW-0378">Hydrolase</keyword>
<feature type="chain" id="PRO_5038860904" evidence="3">
    <location>
        <begin position="27"/>
        <end position="3708"/>
    </location>
</feature>
<proteinExistence type="predicted"/>
<dbReference type="PANTHER" id="PTHR32305:SF17">
    <property type="entry name" value="TRNA NUCLEASE WAPA"/>
    <property type="match status" value="1"/>
</dbReference>
<feature type="domain" description="Fibronectin type-III" evidence="4">
    <location>
        <begin position="297"/>
        <end position="404"/>
    </location>
</feature>
<comment type="caution">
    <text evidence="5">The sequence shown here is derived from an EMBL/GenBank/DDBJ whole genome shotgun (WGS) entry which is preliminary data.</text>
</comment>
<dbReference type="InterPro" id="IPR013783">
    <property type="entry name" value="Ig-like_fold"/>
</dbReference>
<evidence type="ECO:0000259" key="4">
    <source>
        <dbReference type="PROSITE" id="PS50853"/>
    </source>
</evidence>
<keyword evidence="6" id="KW-1185">Reference proteome</keyword>
<dbReference type="EC" id="3.1.-.-" evidence="5"/>
<dbReference type="NCBIfam" id="TIGR03696">
    <property type="entry name" value="Rhs_assc_core"/>
    <property type="match status" value="1"/>
</dbReference>
<protein>
    <submittedName>
        <fullName evidence="5">tRNA(Glu)-specific nuclease WapA</fullName>
        <ecNumber evidence="5">3.1.-.-</ecNumber>
    </submittedName>
</protein>
<dbReference type="PROSITE" id="PS50853">
    <property type="entry name" value="FN3"/>
    <property type="match status" value="3"/>
</dbReference>
<evidence type="ECO:0000256" key="3">
    <source>
        <dbReference type="SAM" id="SignalP"/>
    </source>
</evidence>
<dbReference type="Gene3D" id="2.180.10.10">
    <property type="entry name" value="RHS repeat-associated core"/>
    <property type="match status" value="6"/>
</dbReference>
<feature type="domain" description="Fibronectin type-III" evidence="4">
    <location>
        <begin position="468"/>
        <end position="569"/>
    </location>
</feature>
<dbReference type="SUPFAM" id="SSF69304">
    <property type="entry name" value="Tricorn protease N-terminal domain"/>
    <property type="match status" value="1"/>
</dbReference>
<dbReference type="InterPro" id="IPR022385">
    <property type="entry name" value="Rhs_assc_core"/>
</dbReference>
<dbReference type="InterPro" id="IPR045351">
    <property type="entry name" value="DUF6531"/>
</dbReference>
<dbReference type="EMBL" id="MZGX01000027">
    <property type="protein sequence ID" value="OPX42547.1"/>
    <property type="molecule type" value="Genomic_DNA"/>
</dbReference>
<dbReference type="Pfam" id="PF20148">
    <property type="entry name" value="DUF6531"/>
    <property type="match status" value="1"/>
</dbReference>